<evidence type="ECO:0000256" key="2">
    <source>
        <dbReference type="ARBA" id="ARBA00022801"/>
    </source>
</evidence>
<keyword evidence="2 4" id="KW-0378">Hydrolase</keyword>
<comment type="caution">
    <text evidence="4">The sequence shown here is derived from an EMBL/GenBank/DDBJ whole genome shotgun (WGS) entry which is preliminary data.</text>
</comment>
<dbReference type="InterPro" id="IPR043137">
    <property type="entry name" value="GGT_ssub_C"/>
</dbReference>
<dbReference type="InterPro" id="IPR051792">
    <property type="entry name" value="GGT_bact"/>
</dbReference>
<dbReference type="PANTHER" id="PTHR43199">
    <property type="entry name" value="GLUTATHIONE HYDROLASE"/>
    <property type="match status" value="1"/>
</dbReference>
<dbReference type="PANTHER" id="PTHR43199:SF1">
    <property type="entry name" value="GLUTATHIONE HYDROLASE PROENZYME"/>
    <property type="match status" value="1"/>
</dbReference>
<dbReference type="AlphaFoldDB" id="T0XYB1"/>
<reference evidence="4" key="2">
    <citation type="journal article" date="2014" name="ISME J.">
        <title>Microbial stratification in low pH oxic and suboxic macroscopic growths along an acid mine drainage.</title>
        <authorList>
            <person name="Mendez-Garcia C."/>
            <person name="Mesa V."/>
            <person name="Sprenger R.R."/>
            <person name="Richter M."/>
            <person name="Diez M.S."/>
            <person name="Solano J."/>
            <person name="Bargiela R."/>
            <person name="Golyshina O.V."/>
            <person name="Manteca A."/>
            <person name="Ramos J.L."/>
            <person name="Gallego J.R."/>
            <person name="Llorente I."/>
            <person name="Martins Dos Santos V.A."/>
            <person name="Jensen O.N."/>
            <person name="Pelaez A.I."/>
            <person name="Sanchez J."/>
            <person name="Ferrer M."/>
        </authorList>
    </citation>
    <scope>NUCLEOTIDE SEQUENCE</scope>
</reference>
<accession>T0XYB1</accession>
<dbReference type="EMBL" id="AUZX01015930">
    <property type="protein sequence ID" value="EQD27761.1"/>
    <property type="molecule type" value="Genomic_DNA"/>
</dbReference>
<sequence>MHTTHYSVLDAKGNAVSVTYSINYLFGVGMMAGNTGFFLNNTMDDFTSKPGVPNSFGLVQGHVNEIQPGKIPLSSMVPSIVLKHGKVFMVTGSPGGSTIISSTLESILNVVDFGMNMQQAVDAPRMHMQWYPDAIFVEPGYLTPTTQAALEKMGYSFK</sequence>
<reference evidence="4" key="1">
    <citation type="submission" date="2013-08" db="EMBL/GenBank/DDBJ databases">
        <authorList>
            <person name="Mendez C."/>
            <person name="Richter M."/>
            <person name="Ferrer M."/>
            <person name="Sanchez J."/>
        </authorList>
    </citation>
    <scope>NUCLEOTIDE SEQUENCE</scope>
</reference>
<evidence type="ECO:0000256" key="3">
    <source>
        <dbReference type="ARBA" id="ARBA00023145"/>
    </source>
</evidence>
<organism evidence="4">
    <name type="scientific">mine drainage metagenome</name>
    <dbReference type="NCBI Taxonomy" id="410659"/>
    <lineage>
        <taxon>unclassified sequences</taxon>
        <taxon>metagenomes</taxon>
        <taxon>ecological metagenomes</taxon>
    </lineage>
</organism>
<dbReference type="PRINTS" id="PR01210">
    <property type="entry name" value="GGTRANSPTASE"/>
</dbReference>
<protein>
    <submittedName>
        <fullName evidence="4">Gamma-glutamyltranspeptidase</fullName>
        <ecNumber evidence="4">3.5.1.-</ecNumber>
    </submittedName>
</protein>
<proteinExistence type="predicted"/>
<dbReference type="GO" id="GO:0016740">
    <property type="term" value="F:transferase activity"/>
    <property type="evidence" value="ECO:0007669"/>
    <property type="project" value="UniProtKB-KW"/>
</dbReference>
<dbReference type="Pfam" id="PF01019">
    <property type="entry name" value="G_glu_transpept"/>
    <property type="match status" value="1"/>
</dbReference>
<dbReference type="EC" id="3.5.1.-" evidence="4"/>
<keyword evidence="3" id="KW-0865">Zymogen</keyword>
<dbReference type="GO" id="GO:0016787">
    <property type="term" value="F:hydrolase activity"/>
    <property type="evidence" value="ECO:0007669"/>
    <property type="project" value="UniProtKB-KW"/>
</dbReference>
<keyword evidence="1" id="KW-0808">Transferase</keyword>
<dbReference type="InterPro" id="IPR029055">
    <property type="entry name" value="Ntn_hydrolases_N"/>
</dbReference>
<dbReference type="Gene3D" id="3.60.20.40">
    <property type="match status" value="1"/>
</dbReference>
<dbReference type="SUPFAM" id="SSF56235">
    <property type="entry name" value="N-terminal nucleophile aminohydrolases (Ntn hydrolases)"/>
    <property type="match status" value="1"/>
</dbReference>
<feature type="non-terminal residue" evidence="4">
    <location>
        <position position="158"/>
    </location>
</feature>
<evidence type="ECO:0000256" key="1">
    <source>
        <dbReference type="ARBA" id="ARBA00022679"/>
    </source>
</evidence>
<name>T0XYB1_9ZZZZ</name>
<gene>
    <name evidence="4" type="ORF">B1A_21555</name>
</gene>
<evidence type="ECO:0000313" key="4">
    <source>
        <dbReference type="EMBL" id="EQD27761.1"/>
    </source>
</evidence>